<keyword evidence="5" id="KW-0677">Repeat</keyword>
<dbReference type="InterPro" id="IPR029068">
    <property type="entry name" value="Glyas_Bleomycin-R_OHBP_Dase"/>
</dbReference>
<feature type="binding site" evidence="12">
    <location>
        <position position="201"/>
    </location>
    <ligand>
        <name>Fe cation</name>
        <dbReference type="ChEBI" id="CHEBI:24875"/>
    </ligand>
</feature>
<dbReference type="Proteomes" id="UP000242525">
    <property type="component" value="Unassembled WGS sequence"/>
</dbReference>
<comment type="cofactor">
    <cofactor evidence="12">
        <name>Fe cation</name>
        <dbReference type="ChEBI" id="CHEBI:24875"/>
    </cofactor>
    <text evidence="12">Binds 1 Fe cation per subunit.</text>
</comment>
<dbReference type="InterPro" id="IPR037523">
    <property type="entry name" value="VOC_core"/>
</dbReference>
<keyword evidence="9 12" id="KW-0408">Iron</keyword>
<dbReference type="UniPathway" id="UPA00139">
    <property type="reaction ID" value="UER00362"/>
</dbReference>
<evidence type="ECO:0000259" key="13">
    <source>
        <dbReference type="PROSITE" id="PS51819"/>
    </source>
</evidence>
<dbReference type="Gene3D" id="3.10.180.10">
    <property type="entry name" value="2,3-Dihydroxybiphenyl 1,2-Dioxygenase, domain 1"/>
    <property type="match status" value="2"/>
</dbReference>
<dbReference type="STRING" id="1173061.A0A0J9X882"/>
<dbReference type="GO" id="GO:0003868">
    <property type="term" value="F:4-hydroxyphenylpyruvate dioxygenase activity"/>
    <property type="evidence" value="ECO:0007669"/>
    <property type="project" value="InterPro"/>
</dbReference>
<evidence type="ECO:0000313" key="15">
    <source>
        <dbReference type="Proteomes" id="UP000242525"/>
    </source>
</evidence>
<proteinExistence type="inferred from homology"/>
<dbReference type="FunFam" id="3.10.180.10:FF:000001">
    <property type="entry name" value="4-hydroxyphenylpyruvate dioxygenase"/>
    <property type="match status" value="1"/>
</dbReference>
<evidence type="ECO:0000256" key="4">
    <source>
        <dbReference type="ARBA" id="ARBA00022723"/>
    </source>
</evidence>
<comment type="caution">
    <text evidence="14">The sequence shown here is derived from an EMBL/GenBank/DDBJ whole genome shotgun (WGS) entry which is preliminary data.</text>
</comment>
<dbReference type="InterPro" id="IPR041736">
    <property type="entry name" value="4OHPhenylPyrv_dOase_N"/>
</dbReference>
<evidence type="ECO:0000256" key="8">
    <source>
        <dbReference type="ARBA" id="ARBA00023002"/>
    </source>
</evidence>
<evidence type="ECO:0000313" key="14">
    <source>
        <dbReference type="EMBL" id="CDO53624.1"/>
    </source>
</evidence>
<keyword evidence="8 14" id="KW-0560">Oxidoreductase</keyword>
<evidence type="ECO:0000256" key="1">
    <source>
        <dbReference type="ARBA" id="ARBA00005162"/>
    </source>
</evidence>
<keyword evidence="15" id="KW-1185">Reference proteome</keyword>
<evidence type="ECO:0000256" key="5">
    <source>
        <dbReference type="ARBA" id="ARBA00022737"/>
    </source>
</evidence>
<dbReference type="InterPro" id="IPR004360">
    <property type="entry name" value="Glyas_Fos-R_dOase_dom"/>
</dbReference>
<evidence type="ECO:0000256" key="6">
    <source>
        <dbReference type="ARBA" id="ARBA00022878"/>
    </source>
</evidence>
<keyword evidence="6" id="KW-0828">Tyrosine catabolism</keyword>
<dbReference type="OrthoDB" id="414569at2759"/>
<accession>A0A0J9X882</accession>
<evidence type="ECO:0000256" key="10">
    <source>
        <dbReference type="ARBA" id="ARBA00023232"/>
    </source>
</evidence>
<dbReference type="PROSITE" id="PS51257">
    <property type="entry name" value="PROKAR_LIPOPROTEIN"/>
    <property type="match status" value="1"/>
</dbReference>
<dbReference type="CDD" id="cd08342">
    <property type="entry name" value="HPPD_N_like"/>
    <property type="match status" value="1"/>
</dbReference>
<dbReference type="InterPro" id="IPR041735">
    <property type="entry name" value="4OHPhenylPyrv_dOase_C"/>
</dbReference>
<dbReference type="AlphaFoldDB" id="A0A0J9X882"/>
<comment type="pathway">
    <text evidence="1">Amino-acid degradation; L-phenylalanine degradation; acetoacetate and fumarate from L-phenylalanine: step 3/6.</text>
</comment>
<evidence type="ECO:0000256" key="12">
    <source>
        <dbReference type="PIRSR" id="PIRSR009283-1"/>
    </source>
</evidence>
<organism evidence="14 15">
    <name type="scientific">Geotrichum candidum</name>
    <name type="common">Oospora lactis</name>
    <name type="synonym">Dipodascus geotrichum</name>
    <dbReference type="NCBI Taxonomy" id="1173061"/>
    <lineage>
        <taxon>Eukaryota</taxon>
        <taxon>Fungi</taxon>
        <taxon>Dikarya</taxon>
        <taxon>Ascomycota</taxon>
        <taxon>Saccharomycotina</taxon>
        <taxon>Dipodascomycetes</taxon>
        <taxon>Dipodascales</taxon>
        <taxon>Dipodascaceae</taxon>
        <taxon>Geotrichum</taxon>
    </lineage>
</organism>
<comment type="similarity">
    <text evidence="2 11">Belongs to the 4HPPD family.</text>
</comment>
<dbReference type="NCBIfam" id="TIGR01263">
    <property type="entry name" value="4HPPD"/>
    <property type="match status" value="1"/>
</dbReference>
<feature type="domain" description="VOC" evidence="13">
    <location>
        <begin position="25"/>
        <end position="168"/>
    </location>
</feature>
<keyword evidence="7 14" id="KW-0223">Dioxygenase</keyword>
<feature type="binding site" evidence="12">
    <location>
        <position position="376"/>
    </location>
    <ligand>
        <name>Fe cation</name>
        <dbReference type="ChEBI" id="CHEBI:24875"/>
    </ligand>
</feature>
<dbReference type="Pfam" id="PF00903">
    <property type="entry name" value="Glyoxalase"/>
    <property type="match status" value="2"/>
</dbReference>
<feature type="binding site" evidence="12">
    <location>
        <position position="284"/>
    </location>
    <ligand>
        <name>Fe cation</name>
        <dbReference type="ChEBI" id="CHEBI:24875"/>
    </ligand>
</feature>
<dbReference type="PANTHER" id="PTHR11959:SF1">
    <property type="entry name" value="4-HYDROXYPHENYLPYRUVATE DIOXYGENASE"/>
    <property type="match status" value="1"/>
</dbReference>
<evidence type="ECO:0000256" key="2">
    <source>
        <dbReference type="ARBA" id="ARBA00005877"/>
    </source>
</evidence>
<keyword evidence="10" id="KW-0585">Phenylalanine catabolism</keyword>
<dbReference type="GO" id="GO:0046872">
    <property type="term" value="F:metal ion binding"/>
    <property type="evidence" value="ECO:0007669"/>
    <property type="project" value="UniProtKB-KW"/>
</dbReference>
<feature type="domain" description="VOC" evidence="13">
    <location>
        <begin position="198"/>
        <end position="365"/>
    </location>
</feature>
<evidence type="ECO:0000256" key="3">
    <source>
        <dbReference type="ARBA" id="ARBA00013222"/>
    </source>
</evidence>
<evidence type="ECO:0000256" key="11">
    <source>
        <dbReference type="PIRNR" id="PIRNR009283"/>
    </source>
</evidence>
<name>A0A0J9X882_GEOCN</name>
<dbReference type="GO" id="GO:0006572">
    <property type="term" value="P:L-tyrosine catabolic process"/>
    <property type="evidence" value="ECO:0007669"/>
    <property type="project" value="UniProtKB-KW"/>
</dbReference>
<dbReference type="CDD" id="cd07250">
    <property type="entry name" value="HPPD_C_like"/>
    <property type="match status" value="1"/>
</dbReference>
<gene>
    <name evidence="14" type="ORF">BN980_GECA05s04630g</name>
</gene>
<protein>
    <recommendedName>
        <fullName evidence="3 11">4-hydroxyphenylpyruvate dioxygenase</fullName>
    </recommendedName>
</protein>
<dbReference type="InterPro" id="IPR005956">
    <property type="entry name" value="4OHPhenylPyrv_dOase"/>
</dbReference>
<dbReference type="SUPFAM" id="SSF54593">
    <property type="entry name" value="Glyoxalase/Bleomycin resistance protein/Dihydroxybiphenyl dioxygenase"/>
    <property type="match status" value="1"/>
</dbReference>
<reference evidence="14" key="1">
    <citation type="submission" date="2014-03" db="EMBL/GenBank/DDBJ databases">
        <authorList>
            <person name="Casaregola S."/>
        </authorList>
    </citation>
    <scope>NUCLEOTIDE SEQUENCE [LARGE SCALE GENOMIC DNA]</scope>
    <source>
        <strain evidence="14">CLIB 918</strain>
    </source>
</reference>
<dbReference type="GO" id="GO:0006559">
    <property type="term" value="P:L-phenylalanine catabolic process"/>
    <property type="evidence" value="ECO:0007669"/>
    <property type="project" value="UniProtKB-UniPathway"/>
</dbReference>
<dbReference type="PIRSF" id="PIRSF009283">
    <property type="entry name" value="HPP_dOase"/>
    <property type="match status" value="1"/>
</dbReference>
<dbReference type="EMBL" id="CCBN010000005">
    <property type="protein sequence ID" value="CDO53624.1"/>
    <property type="molecule type" value="Genomic_DNA"/>
</dbReference>
<dbReference type="PROSITE" id="PS51819">
    <property type="entry name" value="VOC"/>
    <property type="match status" value="2"/>
</dbReference>
<evidence type="ECO:0000256" key="9">
    <source>
        <dbReference type="ARBA" id="ARBA00023004"/>
    </source>
</evidence>
<sequence length="412" mass="45708">MPTSVRSLSPSPTLGTSCQESKFRGYSHITWYVGNAKQAAFYYMTTMGFRPLAHRGLETGTRAVAAHVVANGSVVLVFMSTLQNPANLPDTCPEKHLAKEIAAHVAKHGDAVKDVALEVDDIETVFERAVANGATIVNSLKTMSDKNGTVTFGVIAAYGDTTHTLITKQDYKGPFLPGFHRTEPADYLESLPAVNFVTIDHCVGNQDWNNMEDVCTYYEKVLGFHRFWSADNNVIATDYSALCSVVMTDPDNKIKIPINEPAKGKGRSQIEEFVEFYDGSGVQHIALQTVNILETIPHMRARGAEFIKIPAAYYDNLRKRLAAGDNNNLNTTASAHLQQSLVEIEHNNILVDFDERGYLLQLFTKPLADRPTVFIEVIQREGHDGFGAGNFKALFESIEEEQKKRGTLFDHF</sequence>
<dbReference type="PANTHER" id="PTHR11959">
    <property type="entry name" value="4-HYDROXYPHENYLPYRUVATE DIOXYGENASE"/>
    <property type="match status" value="1"/>
</dbReference>
<keyword evidence="4 12" id="KW-0479">Metal-binding</keyword>
<evidence type="ECO:0000256" key="7">
    <source>
        <dbReference type="ARBA" id="ARBA00022964"/>
    </source>
</evidence>
<dbReference type="FunFam" id="3.10.180.10:FF:000020">
    <property type="entry name" value="4-hydroxyphenylpyruvate dioxygenase"/>
    <property type="match status" value="1"/>
</dbReference>